<keyword evidence="5 6" id="KW-0961">Cell wall biogenesis/degradation</keyword>
<comment type="caution">
    <text evidence="9">The sequence shown here is derived from an EMBL/GenBank/DDBJ whole genome shotgun (WGS) entry which is preliminary data.</text>
</comment>
<gene>
    <name evidence="9" type="primary">jag</name>
    <name evidence="6" type="synonym">eloR</name>
    <name evidence="6" type="synonym">khpB</name>
    <name evidence="9" type="ORF">ACCQ42_07005</name>
</gene>
<evidence type="ECO:0000256" key="7">
    <source>
        <dbReference type="SAM" id="MobiDB-lite"/>
    </source>
</evidence>
<reference evidence="9 10" key="1">
    <citation type="journal article" date="2025" name="Anaerobe">
        <title>Description of Anaerococcus kampingiae sp. nov., Anaerococcus groningensis sp. nov., Anaerococcus martiniensis sp. nov., and Anaerococcus cruorum sp. nov., isolated from human clinical specimens.</title>
        <authorList>
            <person name="Boiten K.E."/>
            <person name="Meijer J."/>
            <person name="van Wezel E.M."/>
            <person name="Veloo A.C.M."/>
        </authorList>
    </citation>
    <scope>NUCLEOTIDE SEQUENCE [LARGE SCALE GENOMIC DNA]</scope>
    <source>
        <strain evidence="9 10">ENR0874</strain>
    </source>
</reference>
<dbReference type="Gene3D" id="3.30.300.20">
    <property type="match status" value="1"/>
</dbReference>
<keyword evidence="1 6" id="KW-0963">Cytoplasm</keyword>
<comment type="subcellular location">
    <subcellularLocation>
        <location evidence="6">Cytoplasm</location>
    </subcellularLocation>
</comment>
<dbReference type="InterPro" id="IPR001374">
    <property type="entry name" value="R3H_dom"/>
</dbReference>
<organism evidence="9 10">
    <name type="scientific">Anaerococcus kampingae</name>
    <dbReference type="NCBI Taxonomy" id="3115614"/>
    <lineage>
        <taxon>Bacteria</taxon>
        <taxon>Bacillati</taxon>
        <taxon>Bacillota</taxon>
        <taxon>Tissierellia</taxon>
        <taxon>Tissierellales</taxon>
        <taxon>Peptoniphilaceae</taxon>
        <taxon>Anaerococcus</taxon>
    </lineage>
</organism>
<dbReference type="EMBL" id="JBGMEF010000023">
    <property type="protein sequence ID" value="MFO3667517.1"/>
    <property type="molecule type" value="Genomic_DNA"/>
</dbReference>
<evidence type="ECO:0000256" key="3">
    <source>
        <dbReference type="ARBA" id="ARBA00022960"/>
    </source>
</evidence>
<dbReference type="PANTHER" id="PTHR35800">
    <property type="entry name" value="PROTEIN JAG"/>
    <property type="match status" value="1"/>
</dbReference>
<accession>A0ABW9MGI4</accession>
<keyword evidence="2 6" id="KW-0694">RNA-binding</keyword>
<dbReference type="NCBIfam" id="NF041568">
    <property type="entry name" value="Jag_EloR"/>
    <property type="match status" value="1"/>
</dbReference>
<comment type="similarity">
    <text evidence="6">Belongs to the KhpB RNA-binding protein family.</text>
</comment>
<dbReference type="SUPFAM" id="SSF82708">
    <property type="entry name" value="R3H domain"/>
    <property type="match status" value="1"/>
</dbReference>
<name>A0ABW9MGI4_9FIRM</name>
<dbReference type="SMART" id="SM01245">
    <property type="entry name" value="Jag_N"/>
    <property type="match status" value="1"/>
</dbReference>
<dbReference type="InterPro" id="IPR038247">
    <property type="entry name" value="Jag_N_dom_sf"/>
</dbReference>
<protein>
    <recommendedName>
        <fullName evidence="6">RNA-binding protein KhpB</fullName>
    </recommendedName>
    <alternativeName>
        <fullName evidence="6">RNA-binding protein EloR</fullName>
    </alternativeName>
</protein>
<dbReference type="PROSITE" id="PS51061">
    <property type="entry name" value="R3H"/>
    <property type="match status" value="1"/>
</dbReference>
<feature type="compositionally biased region" description="Acidic residues" evidence="7">
    <location>
        <begin position="148"/>
        <end position="165"/>
    </location>
</feature>
<dbReference type="InterPro" id="IPR036867">
    <property type="entry name" value="R3H_dom_sf"/>
</dbReference>
<dbReference type="HAMAP" id="MF_00867">
    <property type="entry name" value="KhpB"/>
    <property type="match status" value="1"/>
</dbReference>
<dbReference type="Gene3D" id="3.30.30.80">
    <property type="entry name" value="probable RNA-binding protein from clostridium symbiosum atcc 14940"/>
    <property type="match status" value="1"/>
</dbReference>
<dbReference type="Pfam" id="PF13083">
    <property type="entry name" value="KH_KhpA-B"/>
    <property type="match status" value="1"/>
</dbReference>
<comment type="subunit">
    <text evidence="6">Forms a complex with KhpA.</text>
</comment>
<dbReference type="InterPro" id="IPR015946">
    <property type="entry name" value="KH_dom-like_a/b"/>
</dbReference>
<keyword evidence="10" id="KW-1185">Reference proteome</keyword>
<evidence type="ECO:0000313" key="9">
    <source>
        <dbReference type="EMBL" id="MFO3667517.1"/>
    </source>
</evidence>
<comment type="function">
    <text evidence="6">A probable RNA chaperone. Forms a complex with KhpA which binds to cellular RNA and controls its expression. Plays a role in peptidoglycan (PG) homeostasis and cell length regulation.</text>
</comment>
<dbReference type="InterPro" id="IPR034079">
    <property type="entry name" value="R3H_KhpB"/>
</dbReference>
<dbReference type="PANTHER" id="PTHR35800:SF1">
    <property type="entry name" value="RNA-BINDING PROTEIN KHPB"/>
    <property type="match status" value="1"/>
</dbReference>
<feature type="domain" description="R3H" evidence="8">
    <location>
        <begin position="264"/>
        <end position="330"/>
    </location>
</feature>
<evidence type="ECO:0000256" key="1">
    <source>
        <dbReference type="ARBA" id="ARBA00022490"/>
    </source>
</evidence>
<evidence type="ECO:0000259" key="8">
    <source>
        <dbReference type="PROSITE" id="PS51061"/>
    </source>
</evidence>
<dbReference type="CDD" id="cd02644">
    <property type="entry name" value="R3H_jag"/>
    <property type="match status" value="1"/>
</dbReference>
<feature type="region of interest" description="Jag_N domain" evidence="6">
    <location>
        <begin position="6"/>
        <end position="56"/>
    </location>
</feature>
<dbReference type="Pfam" id="PF01424">
    <property type="entry name" value="R3H"/>
    <property type="match status" value="1"/>
</dbReference>
<comment type="domain">
    <text evidence="6">Has an N-terminal Jag-N domain and 2 RNA-binding domains (KH and R3H).</text>
</comment>
<evidence type="ECO:0000256" key="5">
    <source>
        <dbReference type="ARBA" id="ARBA00023316"/>
    </source>
</evidence>
<evidence type="ECO:0000256" key="6">
    <source>
        <dbReference type="HAMAP-Rule" id="MF_00867"/>
    </source>
</evidence>
<evidence type="ECO:0000256" key="4">
    <source>
        <dbReference type="ARBA" id="ARBA00023186"/>
    </source>
</evidence>
<dbReference type="SMART" id="SM00393">
    <property type="entry name" value="R3H"/>
    <property type="match status" value="1"/>
</dbReference>
<dbReference type="Gene3D" id="3.30.1370.50">
    <property type="entry name" value="R3H-like domain"/>
    <property type="match status" value="1"/>
</dbReference>
<keyword evidence="3 6" id="KW-0133">Cell shape</keyword>
<feature type="region of interest" description="Disordered" evidence="7">
    <location>
        <begin position="148"/>
        <end position="167"/>
    </location>
</feature>
<sequence>MKKSVIKSAKTADEAIKLALDEIGKKRSEVSVEILEEASAGFLGLIGGKDALVRVSYEEDINEVLNDLKSEIEVESFKEASKDYDVKERSSYFQKEEGLEEEKETITEKAKNLGDKVTEEAKEFGEKVREEAKDLGEKVKDKIEEAKEEVEDVFEDDSQDDETEEVASKDYALNKKRSNIDNYYKAKELLEEILKAMHFENTSVIGNLDGQLIKLEAKVDENDTGIAIGKSGSTLDAIEFIIRKAIDSRANSLRVNVDINGYKKRRDEKIVRLARETAEKVAKTQKSWNLRYMNSYERRLAHEEISKHKNVTSHSEGREPQRYVVVDYVEE</sequence>
<keyword evidence="4 6" id="KW-0143">Chaperone</keyword>
<proteinExistence type="inferred from homology"/>
<dbReference type="Pfam" id="PF14804">
    <property type="entry name" value="Jag_N"/>
    <property type="match status" value="1"/>
</dbReference>
<dbReference type="InterPro" id="IPR039247">
    <property type="entry name" value="KhpB"/>
</dbReference>
<evidence type="ECO:0000313" key="10">
    <source>
        <dbReference type="Proteomes" id="UP001637994"/>
    </source>
</evidence>
<dbReference type="InterPro" id="IPR032782">
    <property type="entry name" value="KhpB_N"/>
</dbReference>
<dbReference type="Proteomes" id="UP001637994">
    <property type="component" value="Unassembled WGS sequence"/>
</dbReference>
<evidence type="ECO:0000256" key="2">
    <source>
        <dbReference type="ARBA" id="ARBA00022884"/>
    </source>
</evidence>
<dbReference type="RefSeq" id="WP_410035760.1">
    <property type="nucleotide sequence ID" value="NZ_JBGMEF010000023.1"/>
</dbReference>